<evidence type="ECO:0000256" key="6">
    <source>
        <dbReference type="ARBA" id="ARBA00023098"/>
    </source>
</evidence>
<dbReference type="AlphaFoldDB" id="A0A4V6Z1H0"/>
<evidence type="ECO:0000256" key="10">
    <source>
        <dbReference type="ARBA" id="ARBA00051096"/>
    </source>
</evidence>
<evidence type="ECO:0000256" key="11">
    <source>
        <dbReference type="ARBA" id="ARBA00052407"/>
    </source>
</evidence>
<evidence type="ECO:0000256" key="9">
    <source>
        <dbReference type="ARBA" id="ARBA00023315"/>
    </source>
</evidence>
<comment type="similarity">
    <text evidence="2 14">Belongs to the thiolase-like superfamily. FabH family.</text>
</comment>
<dbReference type="GO" id="GO:0006633">
    <property type="term" value="P:fatty acid biosynthetic process"/>
    <property type="evidence" value="ECO:0007669"/>
    <property type="project" value="UniProtKB-UniRule"/>
</dbReference>
<keyword evidence="5 14" id="KW-0276">Fatty acid metabolism</keyword>
<dbReference type="KEGG" id="hhw:NCTC503_02685"/>
<dbReference type="InterPro" id="IPR013751">
    <property type="entry name" value="ACP_syn_III_N"/>
</dbReference>
<keyword evidence="7 14" id="KW-0275">Fatty acid biosynthesis</keyword>
<evidence type="ECO:0000256" key="12">
    <source>
        <dbReference type="ARBA" id="ARBA00052467"/>
    </source>
</evidence>
<dbReference type="EMBL" id="LR590481">
    <property type="protein sequence ID" value="VTQ96327.1"/>
    <property type="molecule type" value="Genomic_DNA"/>
</dbReference>
<dbReference type="UniPathway" id="UPA00094"/>
<dbReference type="HAMAP" id="MF_01815">
    <property type="entry name" value="FabH"/>
    <property type="match status" value="1"/>
</dbReference>
<comment type="function">
    <text evidence="14">Catalyzes the condensation reaction of fatty acid synthesis by the addition to an acyl acceptor of two carbons from malonyl-ACP. Catalyzes the first condensation reaction which initiates fatty acid synthesis and may therefore play a role in governing the total rate of fatty acid production. Possesses both acetoacetyl-ACP synthase and acetyl transacylase activities. Its substrate specificity determines the biosynthesis of branched-chain and/or straight-chain of fatty acids.</text>
</comment>
<accession>A0A4V6Z1H0</accession>
<dbReference type="Pfam" id="PF08541">
    <property type="entry name" value="ACP_syn_III_C"/>
    <property type="match status" value="1"/>
</dbReference>
<evidence type="ECO:0000259" key="16">
    <source>
        <dbReference type="Pfam" id="PF08545"/>
    </source>
</evidence>
<comment type="catalytic activity">
    <reaction evidence="13">
        <text>3-methylbutanoyl-CoA + malonyl-[ACP] + H(+) = 5-methyl-3-oxohexanoyl-[ACP] + CO2 + CoA</text>
        <dbReference type="Rhea" id="RHEA:42272"/>
        <dbReference type="Rhea" id="RHEA-COMP:9623"/>
        <dbReference type="Rhea" id="RHEA-COMP:9941"/>
        <dbReference type="ChEBI" id="CHEBI:15378"/>
        <dbReference type="ChEBI" id="CHEBI:16526"/>
        <dbReference type="ChEBI" id="CHEBI:57287"/>
        <dbReference type="ChEBI" id="CHEBI:57345"/>
        <dbReference type="ChEBI" id="CHEBI:78449"/>
        <dbReference type="ChEBI" id="CHEBI:78822"/>
        <dbReference type="EC" id="2.3.1.300"/>
    </reaction>
    <physiologicalReaction direction="left-to-right" evidence="13">
        <dbReference type="Rhea" id="RHEA:42273"/>
    </physiologicalReaction>
</comment>
<dbReference type="PANTHER" id="PTHR43091">
    <property type="entry name" value="3-OXOACYL-[ACYL-CARRIER-PROTEIN] SYNTHASE"/>
    <property type="match status" value="1"/>
</dbReference>
<feature type="domain" description="Beta-ketoacyl-[acyl-carrier-protein] synthase III C-terminal" evidence="15">
    <location>
        <begin position="234"/>
        <end position="322"/>
    </location>
</feature>
<comment type="subcellular location">
    <subcellularLocation>
        <location evidence="14">Cytoplasm</location>
    </subcellularLocation>
</comment>
<dbReference type="Gene3D" id="3.40.47.10">
    <property type="match status" value="1"/>
</dbReference>
<comment type="catalytic activity">
    <reaction evidence="12">
        <text>2-methylpropanoyl-CoA + malonyl-[ACP] + H(+) = 4-methyl-3-oxopentanoyl-[ACP] + CO2 + CoA</text>
        <dbReference type="Rhea" id="RHEA:42268"/>
        <dbReference type="Rhea" id="RHEA-COMP:9623"/>
        <dbReference type="Rhea" id="RHEA-COMP:9940"/>
        <dbReference type="ChEBI" id="CHEBI:15378"/>
        <dbReference type="ChEBI" id="CHEBI:16526"/>
        <dbReference type="ChEBI" id="CHEBI:57287"/>
        <dbReference type="ChEBI" id="CHEBI:57338"/>
        <dbReference type="ChEBI" id="CHEBI:78449"/>
        <dbReference type="ChEBI" id="CHEBI:78820"/>
        <dbReference type="EC" id="2.3.1.300"/>
    </reaction>
    <physiologicalReaction direction="left-to-right" evidence="12">
        <dbReference type="Rhea" id="RHEA:42269"/>
    </physiologicalReaction>
</comment>
<dbReference type="InterPro" id="IPR004655">
    <property type="entry name" value="FabH"/>
</dbReference>
<dbReference type="FunFam" id="3.40.47.10:FF:000004">
    <property type="entry name" value="3-oxoacyl-[acyl-carrier-protein] synthase 3"/>
    <property type="match status" value="1"/>
</dbReference>
<dbReference type="Pfam" id="PF08545">
    <property type="entry name" value="ACP_syn_III"/>
    <property type="match status" value="1"/>
</dbReference>
<gene>
    <name evidence="14 17" type="primary">fabH</name>
    <name evidence="17" type="ORF">NCTC503_02685</name>
</gene>
<dbReference type="CDD" id="cd00830">
    <property type="entry name" value="KAS_III"/>
    <property type="match status" value="1"/>
</dbReference>
<dbReference type="NCBIfam" id="NF006829">
    <property type="entry name" value="PRK09352.1"/>
    <property type="match status" value="1"/>
</dbReference>
<dbReference type="RefSeq" id="WP_138211164.1">
    <property type="nucleotide sequence ID" value="NZ_CBCRUQ010000007.1"/>
</dbReference>
<dbReference type="NCBIfam" id="TIGR00747">
    <property type="entry name" value="fabH"/>
    <property type="match status" value="1"/>
</dbReference>
<keyword evidence="8 14" id="KW-0511">Multifunctional enzyme</keyword>
<organism evidence="17 18">
    <name type="scientific">Hathewaya histolytica</name>
    <name type="common">Clostridium histolyticum</name>
    <dbReference type="NCBI Taxonomy" id="1498"/>
    <lineage>
        <taxon>Bacteria</taxon>
        <taxon>Bacillati</taxon>
        <taxon>Bacillota</taxon>
        <taxon>Clostridia</taxon>
        <taxon>Eubacteriales</taxon>
        <taxon>Clostridiaceae</taxon>
        <taxon>Hathewaya</taxon>
    </lineage>
</organism>
<keyword evidence="14" id="KW-0963">Cytoplasm</keyword>
<evidence type="ECO:0000259" key="15">
    <source>
        <dbReference type="Pfam" id="PF08541"/>
    </source>
</evidence>
<dbReference type="PANTHER" id="PTHR43091:SF1">
    <property type="entry name" value="BETA-KETOACYL-[ACYL-CARRIER-PROTEIN] SYNTHASE III, CHLOROPLASTIC"/>
    <property type="match status" value="1"/>
</dbReference>
<dbReference type="SUPFAM" id="SSF53901">
    <property type="entry name" value="Thiolase-like"/>
    <property type="match status" value="1"/>
</dbReference>
<feature type="active site" evidence="14">
    <location>
        <position position="250"/>
    </location>
</feature>
<comment type="subunit">
    <text evidence="14">Homodimer.</text>
</comment>
<dbReference type="Proteomes" id="UP000308489">
    <property type="component" value="Chromosome 1"/>
</dbReference>
<evidence type="ECO:0000313" key="17">
    <source>
        <dbReference type="EMBL" id="VTQ96327.1"/>
    </source>
</evidence>
<feature type="domain" description="Beta-ketoacyl-[acyl-carrier-protein] synthase III N-terminal" evidence="16">
    <location>
        <begin position="106"/>
        <end position="183"/>
    </location>
</feature>
<sequence length="323" mass="35005">MLKTNILGMGMYVPEKVLTNEELSNMVDTSDQWITSRTGIKERRISEGESVVDLACKAAKAAINNSGIHPLDIDLILVSTSSPKSFFPSAACEVQNMLGAKNAVAFDILAACSGFVYALSCAKAYINSGMYKTVLIIGAEVLSKVVDWKDRNTCVLFGDGASAMIIGEGSKEEIIDVILGSDGSGASVLTCGNMDFSTPFTKELHRDFEKIKMNGKEVFKFAVTKVDKCIRELLDKNEETLDNIDYIVCHQANYRIIEAVAKRLSLSMDRFYVNLQAYGNTSSASIGIALSEMREDGILKSGTKIIIVGFGSGLTWGGALIEL</sequence>
<dbReference type="GO" id="GO:0005737">
    <property type="term" value="C:cytoplasm"/>
    <property type="evidence" value="ECO:0007669"/>
    <property type="project" value="UniProtKB-SubCell"/>
</dbReference>
<comment type="catalytic activity">
    <reaction evidence="10">
        <text>malonyl-[ACP] + acetyl-CoA + H(+) = 3-oxobutanoyl-[ACP] + CO2 + CoA</text>
        <dbReference type="Rhea" id="RHEA:12080"/>
        <dbReference type="Rhea" id="RHEA-COMP:9623"/>
        <dbReference type="Rhea" id="RHEA-COMP:9625"/>
        <dbReference type="ChEBI" id="CHEBI:15378"/>
        <dbReference type="ChEBI" id="CHEBI:16526"/>
        <dbReference type="ChEBI" id="CHEBI:57287"/>
        <dbReference type="ChEBI" id="CHEBI:57288"/>
        <dbReference type="ChEBI" id="CHEBI:78449"/>
        <dbReference type="ChEBI" id="CHEBI:78450"/>
        <dbReference type="EC" id="2.3.1.180"/>
    </reaction>
    <physiologicalReaction direction="left-to-right" evidence="10">
        <dbReference type="Rhea" id="RHEA:12081"/>
    </physiologicalReaction>
</comment>
<evidence type="ECO:0000256" key="1">
    <source>
        <dbReference type="ARBA" id="ARBA00005194"/>
    </source>
</evidence>
<keyword evidence="9 14" id="KW-0012">Acyltransferase</keyword>
<reference evidence="17 18" key="1">
    <citation type="submission" date="2019-05" db="EMBL/GenBank/DDBJ databases">
        <authorList>
            <consortium name="Pathogen Informatics"/>
        </authorList>
    </citation>
    <scope>NUCLEOTIDE SEQUENCE [LARGE SCALE GENOMIC DNA]</scope>
    <source>
        <strain evidence="17 18">NCTC503</strain>
    </source>
</reference>
<dbReference type="InterPro" id="IPR013747">
    <property type="entry name" value="ACP_syn_III_C"/>
</dbReference>
<feature type="active site" evidence="14">
    <location>
        <position position="112"/>
    </location>
</feature>
<dbReference type="GO" id="GO:0004315">
    <property type="term" value="F:3-oxoacyl-[acyl-carrier-protein] synthase activity"/>
    <property type="evidence" value="ECO:0007669"/>
    <property type="project" value="InterPro"/>
</dbReference>
<dbReference type="EC" id="2.3.1.180" evidence="14"/>
<evidence type="ECO:0000256" key="13">
    <source>
        <dbReference type="ARBA" id="ARBA00052985"/>
    </source>
</evidence>
<dbReference type="OrthoDB" id="9815506at2"/>
<keyword evidence="6 14" id="KW-0443">Lipid metabolism</keyword>
<comment type="domain">
    <text evidence="14">The last Arg residue of the ACP-binding site is essential for the weak association between ACP/AcpP and FabH.</text>
</comment>
<protein>
    <recommendedName>
        <fullName evidence="14">Beta-ketoacyl-[acyl-carrier-protein] synthase III</fullName>
        <shortName evidence="14">Beta-ketoacyl-ACP synthase III</shortName>
        <shortName evidence="14">KAS III</shortName>
        <ecNumber evidence="14">2.3.1.180</ecNumber>
    </recommendedName>
    <alternativeName>
        <fullName evidence="14">3-oxoacyl-[acyl-carrier-protein] synthase 3</fullName>
    </alternativeName>
    <alternativeName>
        <fullName evidence="14">3-oxoacyl-[acyl-carrier-protein] synthase III</fullName>
    </alternativeName>
</protein>
<name>A0A4V6Z1H0_HATHI</name>
<evidence type="ECO:0000256" key="7">
    <source>
        <dbReference type="ARBA" id="ARBA00023160"/>
    </source>
</evidence>
<evidence type="ECO:0000256" key="5">
    <source>
        <dbReference type="ARBA" id="ARBA00022832"/>
    </source>
</evidence>
<evidence type="ECO:0000256" key="14">
    <source>
        <dbReference type="HAMAP-Rule" id="MF_01815"/>
    </source>
</evidence>
<feature type="active site" evidence="14">
    <location>
        <position position="280"/>
    </location>
</feature>
<dbReference type="InterPro" id="IPR016039">
    <property type="entry name" value="Thiolase-like"/>
</dbReference>
<evidence type="ECO:0000313" key="18">
    <source>
        <dbReference type="Proteomes" id="UP000308489"/>
    </source>
</evidence>
<comment type="catalytic activity">
    <reaction evidence="11">
        <text>(2S)-2-methylbutanoyl-CoA + malonyl-[ACP] + H(+) = (4S)-4-methyl-3-oxohexanoyl-[ACP] + CO2 + CoA</text>
        <dbReference type="Rhea" id="RHEA:42276"/>
        <dbReference type="Rhea" id="RHEA-COMP:9623"/>
        <dbReference type="Rhea" id="RHEA-COMP:17148"/>
        <dbReference type="ChEBI" id="CHEBI:15378"/>
        <dbReference type="ChEBI" id="CHEBI:16526"/>
        <dbReference type="ChEBI" id="CHEBI:57287"/>
        <dbReference type="ChEBI" id="CHEBI:78449"/>
        <dbReference type="ChEBI" id="CHEBI:88166"/>
        <dbReference type="ChEBI" id="CHEBI:167462"/>
        <dbReference type="EC" id="2.3.1.300"/>
    </reaction>
    <physiologicalReaction direction="left-to-right" evidence="11">
        <dbReference type="Rhea" id="RHEA:42277"/>
    </physiologicalReaction>
</comment>
<keyword evidence="18" id="KW-1185">Reference proteome</keyword>
<dbReference type="GO" id="GO:0033818">
    <property type="term" value="F:beta-ketoacyl-acyl-carrier-protein synthase III activity"/>
    <property type="evidence" value="ECO:0007669"/>
    <property type="project" value="UniProtKB-UniRule"/>
</dbReference>
<keyword evidence="3 14" id="KW-0444">Lipid biosynthesis</keyword>
<feature type="region of interest" description="ACP-binding" evidence="14">
    <location>
        <begin position="251"/>
        <end position="255"/>
    </location>
</feature>
<comment type="pathway">
    <text evidence="1 14">Lipid metabolism; fatty acid biosynthesis.</text>
</comment>
<evidence type="ECO:0000256" key="8">
    <source>
        <dbReference type="ARBA" id="ARBA00023268"/>
    </source>
</evidence>
<proteinExistence type="inferred from homology"/>
<evidence type="ECO:0000256" key="4">
    <source>
        <dbReference type="ARBA" id="ARBA00022679"/>
    </source>
</evidence>
<evidence type="ECO:0000256" key="3">
    <source>
        <dbReference type="ARBA" id="ARBA00022516"/>
    </source>
</evidence>
<evidence type="ECO:0000256" key="2">
    <source>
        <dbReference type="ARBA" id="ARBA00008642"/>
    </source>
</evidence>
<keyword evidence="4 14" id="KW-0808">Transferase</keyword>